<evidence type="ECO:0000256" key="2">
    <source>
        <dbReference type="ARBA" id="ARBA00022723"/>
    </source>
</evidence>
<keyword evidence="2" id="KW-0479">Metal-binding</keyword>
<feature type="region of interest" description="Disordered" evidence="8">
    <location>
        <begin position="105"/>
        <end position="147"/>
    </location>
</feature>
<dbReference type="PANTHER" id="PTHR47782">
    <property type="entry name" value="ZN(II)2CYS6 TRANSCRIPTION FACTOR (EUROFUNG)-RELATED"/>
    <property type="match status" value="1"/>
</dbReference>
<dbReference type="InterPro" id="IPR052202">
    <property type="entry name" value="Yeast_MetPath_Reg"/>
</dbReference>
<evidence type="ECO:0000313" key="11">
    <source>
        <dbReference type="Proteomes" id="UP000462212"/>
    </source>
</evidence>
<dbReference type="Pfam" id="PF04082">
    <property type="entry name" value="Fungal_trans"/>
    <property type="match status" value="1"/>
</dbReference>
<evidence type="ECO:0000256" key="8">
    <source>
        <dbReference type="SAM" id="MobiDB-lite"/>
    </source>
</evidence>
<comment type="subcellular location">
    <subcellularLocation>
        <location evidence="1">Nucleus</location>
    </subcellularLocation>
</comment>
<dbReference type="EMBL" id="QGMJ01000028">
    <property type="protein sequence ID" value="TVY44840.1"/>
    <property type="molecule type" value="Genomic_DNA"/>
</dbReference>
<evidence type="ECO:0000256" key="4">
    <source>
        <dbReference type="ARBA" id="ARBA00023015"/>
    </source>
</evidence>
<evidence type="ECO:0000256" key="3">
    <source>
        <dbReference type="ARBA" id="ARBA00022833"/>
    </source>
</evidence>
<dbReference type="GO" id="GO:0005634">
    <property type="term" value="C:nucleus"/>
    <property type="evidence" value="ECO:0007669"/>
    <property type="project" value="UniProtKB-SubCell"/>
</dbReference>
<reference evidence="10 11" key="1">
    <citation type="submission" date="2018-05" db="EMBL/GenBank/DDBJ databases">
        <title>Genome sequencing and assembly of the regulated plant pathogen Lachnellula willkommii and related sister species for the development of diagnostic species identification markers.</title>
        <authorList>
            <person name="Giroux E."/>
            <person name="Bilodeau G."/>
        </authorList>
    </citation>
    <scope>NUCLEOTIDE SEQUENCE [LARGE SCALE GENOMIC DNA]</scope>
    <source>
        <strain evidence="10 11">CBS 197.66</strain>
    </source>
</reference>
<comment type="caution">
    <text evidence="10">The sequence shown here is derived from an EMBL/GenBank/DDBJ whole genome shotgun (WGS) entry which is preliminary data.</text>
</comment>
<dbReference type="GO" id="GO:0000981">
    <property type="term" value="F:DNA-binding transcription factor activity, RNA polymerase II-specific"/>
    <property type="evidence" value="ECO:0007669"/>
    <property type="project" value="TreeGrafter"/>
</dbReference>
<keyword evidence="4" id="KW-0805">Transcription regulation</keyword>
<keyword evidence="7" id="KW-0539">Nucleus</keyword>
<dbReference type="GO" id="GO:0045944">
    <property type="term" value="P:positive regulation of transcription by RNA polymerase II"/>
    <property type="evidence" value="ECO:0007669"/>
    <property type="project" value="TreeGrafter"/>
</dbReference>
<dbReference type="InterPro" id="IPR007219">
    <property type="entry name" value="XnlR_reg_dom"/>
</dbReference>
<keyword evidence="3" id="KW-0862">Zinc</keyword>
<evidence type="ECO:0000313" key="10">
    <source>
        <dbReference type="EMBL" id="TVY44840.1"/>
    </source>
</evidence>
<dbReference type="CDD" id="cd12148">
    <property type="entry name" value="fungal_TF_MHR"/>
    <property type="match status" value="1"/>
</dbReference>
<keyword evidence="6" id="KW-0804">Transcription</keyword>
<evidence type="ECO:0000256" key="7">
    <source>
        <dbReference type="ARBA" id="ARBA00023242"/>
    </source>
</evidence>
<protein>
    <submittedName>
        <fullName evidence="10">Putative transcriptional regulatory protein</fullName>
    </submittedName>
</protein>
<dbReference type="OrthoDB" id="2399539at2759"/>
<dbReference type="GO" id="GO:0043565">
    <property type="term" value="F:sequence-specific DNA binding"/>
    <property type="evidence" value="ECO:0007669"/>
    <property type="project" value="TreeGrafter"/>
</dbReference>
<gene>
    <name evidence="10" type="primary">YLR278C_0</name>
    <name evidence="10" type="ORF">LSUB1_G001480</name>
</gene>
<organism evidence="10 11">
    <name type="scientific">Lachnellula subtilissima</name>
    <dbReference type="NCBI Taxonomy" id="602034"/>
    <lineage>
        <taxon>Eukaryota</taxon>
        <taxon>Fungi</taxon>
        <taxon>Dikarya</taxon>
        <taxon>Ascomycota</taxon>
        <taxon>Pezizomycotina</taxon>
        <taxon>Leotiomycetes</taxon>
        <taxon>Helotiales</taxon>
        <taxon>Lachnaceae</taxon>
        <taxon>Lachnellula</taxon>
    </lineage>
</organism>
<dbReference type="PANTHER" id="PTHR47782:SF12">
    <property type="entry name" value="ZN(II)2CYS6 TRANSCRIPTION FACTOR (EUROFUNG)"/>
    <property type="match status" value="1"/>
</dbReference>
<dbReference type="GO" id="GO:0008270">
    <property type="term" value="F:zinc ion binding"/>
    <property type="evidence" value="ECO:0007669"/>
    <property type="project" value="InterPro"/>
</dbReference>
<feature type="compositionally biased region" description="Basic and acidic residues" evidence="8">
    <location>
        <begin position="118"/>
        <end position="128"/>
    </location>
</feature>
<dbReference type="Proteomes" id="UP000462212">
    <property type="component" value="Unassembled WGS sequence"/>
</dbReference>
<dbReference type="SMART" id="SM00906">
    <property type="entry name" value="Fungal_trans"/>
    <property type="match status" value="1"/>
</dbReference>
<proteinExistence type="predicted"/>
<feature type="domain" description="Xylanolytic transcriptional activator regulatory" evidence="9">
    <location>
        <begin position="337"/>
        <end position="410"/>
    </location>
</feature>
<name>A0A8H8UEL2_9HELO</name>
<sequence length="753" mass="84689">MGDSEQSRPAKRARVALACQRCKYRKQKVAWLQYRMPAALESVMAFTRRARNATCEYILPSKPMPFGKNHYLKALEARVAELESYLSKEGLSEVGTDHWQYLQRPFGLDDGSAPSTEPDTRQPQRRDATGPADGCSGSDDNEEPHDWQTGVESMVDVLRELSLEANGGYIGASSHITMGRLVGSIVKGEESTKTTSTGGSIQEHLSPKAFNNTDDQEIGIPGFTHLSTNVADRLLVGYVKHTSTRFPVLHFPWVRDLHLRRNTIEDVFEKSSLHLVYAIAGRFLETTGEVGIFFPEKQHAAALTHLDEILRFHDIRSVQTLMLLAIYCLRAPKGPGAWTYVRLAMQIGIDLGLHRRTPAMDQHEIKNEMRKRLFWSCYNLDRQVSIPLGRPFAICDRDIDVPLPLDVDEQIEDGALLEQASKLNSSEAPGTSTSLSLFLQVTRLRRIESNIQQSIYRVDTSVAVSDTEIDAFISQLLEWKALIPLDARKKLDSELGAFDGYDHYMVFYYKCLRLLLYPQILRPHVNPRFLKQCAEVCGGLCQTYKRLHQSMSVGYSLMALQTVFMAGLTLIYCAWSDPTGIFNPTTSNDINACSIVLFVITERWPGAKRYRDAFEVVKQSVVDLIAAGKHQQPRKAIVELKSGLESTLQDVQMNEGGLDEFSRIMTDMAGEHIAVEQGALAARLVNDQPTGYSPLQNRSGYMLSQTLTTPDYQEYNFDHVINAGLEMTDARFPSDNIYAVEFEVGSIPEWRGR</sequence>
<evidence type="ECO:0000256" key="1">
    <source>
        <dbReference type="ARBA" id="ARBA00004123"/>
    </source>
</evidence>
<evidence type="ECO:0000259" key="9">
    <source>
        <dbReference type="SMART" id="SM00906"/>
    </source>
</evidence>
<keyword evidence="5" id="KW-0238">DNA-binding</keyword>
<evidence type="ECO:0000256" key="5">
    <source>
        <dbReference type="ARBA" id="ARBA00023125"/>
    </source>
</evidence>
<keyword evidence="11" id="KW-1185">Reference proteome</keyword>
<dbReference type="AlphaFoldDB" id="A0A8H8UEL2"/>
<dbReference type="GO" id="GO:0006351">
    <property type="term" value="P:DNA-templated transcription"/>
    <property type="evidence" value="ECO:0007669"/>
    <property type="project" value="InterPro"/>
</dbReference>
<accession>A0A8H8UEL2</accession>
<evidence type="ECO:0000256" key="6">
    <source>
        <dbReference type="ARBA" id="ARBA00023163"/>
    </source>
</evidence>